<gene>
    <name evidence="2" type="ORF">ARMSODRAFT_984083</name>
</gene>
<feature type="non-terminal residue" evidence="2">
    <location>
        <position position="1"/>
    </location>
</feature>
<protein>
    <recommendedName>
        <fullName evidence="1">DUF6589 domain-containing protein</fullName>
    </recommendedName>
</protein>
<dbReference type="STRING" id="1076256.A0A2H3AWG4"/>
<reference evidence="3" key="1">
    <citation type="journal article" date="2017" name="Nat. Ecol. Evol.">
        <title>Genome expansion and lineage-specific genetic innovations in the forest pathogenic fungi Armillaria.</title>
        <authorList>
            <person name="Sipos G."/>
            <person name="Prasanna A.N."/>
            <person name="Walter M.C."/>
            <person name="O'Connor E."/>
            <person name="Balint B."/>
            <person name="Krizsan K."/>
            <person name="Kiss B."/>
            <person name="Hess J."/>
            <person name="Varga T."/>
            <person name="Slot J."/>
            <person name="Riley R."/>
            <person name="Boka B."/>
            <person name="Rigling D."/>
            <person name="Barry K."/>
            <person name="Lee J."/>
            <person name="Mihaltcheva S."/>
            <person name="LaButti K."/>
            <person name="Lipzen A."/>
            <person name="Waldron R."/>
            <person name="Moloney N.M."/>
            <person name="Sperisen C."/>
            <person name="Kredics L."/>
            <person name="Vagvoelgyi C."/>
            <person name="Patrignani A."/>
            <person name="Fitzpatrick D."/>
            <person name="Nagy I."/>
            <person name="Doyle S."/>
            <person name="Anderson J.B."/>
            <person name="Grigoriev I.V."/>
            <person name="Gueldener U."/>
            <person name="Muensterkoetter M."/>
            <person name="Nagy L.G."/>
        </authorList>
    </citation>
    <scope>NUCLEOTIDE SEQUENCE [LARGE SCALE GENOMIC DNA]</scope>
    <source>
        <strain evidence="3">28-4</strain>
    </source>
</reference>
<dbReference type="Proteomes" id="UP000218334">
    <property type="component" value="Unassembled WGS sequence"/>
</dbReference>
<feature type="non-terminal residue" evidence="2">
    <location>
        <position position="329"/>
    </location>
</feature>
<name>A0A2H3AWG4_9AGAR</name>
<evidence type="ECO:0000313" key="3">
    <source>
        <dbReference type="Proteomes" id="UP000218334"/>
    </source>
</evidence>
<evidence type="ECO:0000313" key="2">
    <source>
        <dbReference type="EMBL" id="PBK58138.1"/>
    </source>
</evidence>
<evidence type="ECO:0000259" key="1">
    <source>
        <dbReference type="Pfam" id="PF20231"/>
    </source>
</evidence>
<accession>A0A2H3AWG4</accession>
<proteinExistence type="predicted"/>
<organism evidence="2 3">
    <name type="scientific">Armillaria solidipes</name>
    <dbReference type="NCBI Taxonomy" id="1076256"/>
    <lineage>
        <taxon>Eukaryota</taxon>
        <taxon>Fungi</taxon>
        <taxon>Dikarya</taxon>
        <taxon>Basidiomycota</taxon>
        <taxon>Agaricomycotina</taxon>
        <taxon>Agaricomycetes</taxon>
        <taxon>Agaricomycetidae</taxon>
        <taxon>Agaricales</taxon>
        <taxon>Marasmiineae</taxon>
        <taxon>Physalacriaceae</taxon>
        <taxon>Armillaria</taxon>
    </lineage>
</organism>
<dbReference type="Pfam" id="PF20231">
    <property type="entry name" value="DUF6589"/>
    <property type="match status" value="1"/>
</dbReference>
<feature type="domain" description="DUF6589" evidence="1">
    <location>
        <begin position="95"/>
        <end position="328"/>
    </location>
</feature>
<dbReference type="EMBL" id="KZ293631">
    <property type="protein sequence ID" value="PBK58138.1"/>
    <property type="molecule type" value="Genomic_DNA"/>
</dbReference>
<dbReference type="InterPro" id="IPR046496">
    <property type="entry name" value="DUF6589"/>
</dbReference>
<dbReference type="AlphaFoldDB" id="A0A2H3AWG4"/>
<keyword evidence="3" id="KW-1185">Reference proteome</keyword>
<sequence length="329" mass="38576">SRNGISTSYHATYQALQKYAKHDGDQIIQLGTDRCRAAVGRSSDNIQKYLHPRDYRVGHEAHMLIVTAATVFEIEGFTPGMLDLGEKREWLARNTRQSFTFDKLQSLIDYQHLDVAFTIQWIKSLCHMEEDLRATTGAKHRIPPRKTKIFLLPTNGYNETMVSELIKVIRDIFGHLRQTKESYIQHLLLLEGDGLTYERMVQLKNYLQFLEYEFDRMDLLEPFLEIWHTVWTDLSRIYQAHWVSLKSRDPSSMGYGANRIKRKAPGNLGKIDYYPYSDLLHLELEARILDIWNNEFKTQDITNHFKDLAIQDKLPTFEELQDLARTLHL</sequence>